<dbReference type="Pfam" id="PF01753">
    <property type="entry name" value="zf-MYND"/>
    <property type="match status" value="1"/>
</dbReference>
<evidence type="ECO:0000256" key="1">
    <source>
        <dbReference type="ARBA" id="ARBA00022723"/>
    </source>
</evidence>
<dbReference type="Proteomes" id="UP000271974">
    <property type="component" value="Unassembled WGS sequence"/>
</dbReference>
<feature type="domain" description="MYND-type" evidence="6">
    <location>
        <begin position="177"/>
        <end position="216"/>
    </location>
</feature>
<keyword evidence="8" id="KW-1185">Reference proteome</keyword>
<dbReference type="AlphaFoldDB" id="A0A433SIC1"/>
<evidence type="ECO:0000256" key="3">
    <source>
        <dbReference type="ARBA" id="ARBA00022833"/>
    </source>
</evidence>
<dbReference type="InterPro" id="IPR002893">
    <property type="entry name" value="Znf_MYND"/>
</dbReference>
<dbReference type="OrthoDB" id="2519255at2759"/>
<evidence type="ECO:0000259" key="6">
    <source>
        <dbReference type="PROSITE" id="PS50865"/>
    </source>
</evidence>
<comment type="caution">
    <text evidence="7">The sequence shown here is derived from an EMBL/GenBank/DDBJ whole genome shotgun (WGS) entry which is preliminary data.</text>
</comment>
<dbReference type="Gene3D" id="6.10.140.2220">
    <property type="match status" value="1"/>
</dbReference>
<dbReference type="GO" id="GO:0008270">
    <property type="term" value="F:zinc ion binding"/>
    <property type="evidence" value="ECO:0007669"/>
    <property type="project" value="UniProtKB-KW"/>
</dbReference>
<keyword evidence="3" id="KW-0862">Zinc</keyword>
<feature type="compositionally biased region" description="Basic and acidic residues" evidence="5">
    <location>
        <begin position="95"/>
        <end position="110"/>
    </location>
</feature>
<evidence type="ECO:0000313" key="7">
    <source>
        <dbReference type="EMBL" id="RUS68652.1"/>
    </source>
</evidence>
<organism evidence="7 8">
    <name type="scientific">Elysia chlorotica</name>
    <name type="common">Eastern emerald elysia</name>
    <name type="synonym">Sea slug</name>
    <dbReference type="NCBI Taxonomy" id="188477"/>
    <lineage>
        <taxon>Eukaryota</taxon>
        <taxon>Metazoa</taxon>
        <taxon>Spiralia</taxon>
        <taxon>Lophotrochozoa</taxon>
        <taxon>Mollusca</taxon>
        <taxon>Gastropoda</taxon>
        <taxon>Heterobranchia</taxon>
        <taxon>Euthyneura</taxon>
        <taxon>Panpulmonata</taxon>
        <taxon>Sacoglossa</taxon>
        <taxon>Placobranchoidea</taxon>
        <taxon>Plakobranchidae</taxon>
        <taxon>Elysia</taxon>
    </lineage>
</organism>
<reference evidence="7 8" key="1">
    <citation type="submission" date="2019-01" db="EMBL/GenBank/DDBJ databases">
        <title>A draft genome assembly of the solar-powered sea slug Elysia chlorotica.</title>
        <authorList>
            <person name="Cai H."/>
            <person name="Li Q."/>
            <person name="Fang X."/>
            <person name="Li J."/>
            <person name="Curtis N.E."/>
            <person name="Altenburger A."/>
            <person name="Shibata T."/>
            <person name="Feng M."/>
            <person name="Maeda T."/>
            <person name="Schwartz J.A."/>
            <person name="Shigenobu S."/>
            <person name="Lundholm N."/>
            <person name="Nishiyama T."/>
            <person name="Yang H."/>
            <person name="Hasebe M."/>
            <person name="Li S."/>
            <person name="Pierce S.K."/>
            <person name="Wang J."/>
        </authorList>
    </citation>
    <scope>NUCLEOTIDE SEQUENCE [LARGE SCALE GENOMIC DNA]</scope>
    <source>
        <strain evidence="7">EC2010</strain>
        <tissue evidence="7">Whole organism of an adult</tissue>
    </source>
</reference>
<sequence>MATGQKRPMFEDFYGKVDTGDIIDKRPEEVQDCDHQVKTQKSGKTSAPTKTSKKSSGEPRIGSARKSDSSQIFTKSANVKRDGAFGSDDPSESARAPHKDGSDGDDRDGAAKVAGKITTHQVGNGILTNIEWTGGSGPRVYRRPRHLAKGMANESCPDGPKVKRGELDVMSEVCIICNLCKKTSPEPLKRCARCCAVSYCSKECQLADFKAHKIFCWRCDRFDIARARVYPALRFFPDLKHAKDYSVLLRDMPTEQQYERGAWCNLLVEIQDLVYHPWGRYTCLVGDLSGDVTRVVFHDQSNEYRHPNLDKGRSSTSPLNSCFLPGRFLLIMGVYWRQFQDGRPGIRINDLDSIYVINMADHEWPKHYRRSIEQAAKSNDLTKPLNMDELLRRQMMNMFSFRN</sequence>
<dbReference type="SUPFAM" id="SSF144232">
    <property type="entry name" value="HIT/MYND zinc finger-like"/>
    <property type="match status" value="1"/>
</dbReference>
<evidence type="ECO:0000256" key="4">
    <source>
        <dbReference type="PROSITE-ProRule" id="PRU00134"/>
    </source>
</evidence>
<dbReference type="STRING" id="188477.A0A433SIC1"/>
<feature type="region of interest" description="Disordered" evidence="5">
    <location>
        <begin position="27"/>
        <end position="110"/>
    </location>
</feature>
<keyword evidence="1" id="KW-0479">Metal-binding</keyword>
<evidence type="ECO:0000256" key="5">
    <source>
        <dbReference type="SAM" id="MobiDB-lite"/>
    </source>
</evidence>
<feature type="compositionally biased region" description="Basic and acidic residues" evidence="5">
    <location>
        <begin position="27"/>
        <end position="37"/>
    </location>
</feature>
<keyword evidence="2 4" id="KW-0863">Zinc-finger</keyword>
<name>A0A433SIC1_ELYCH</name>
<gene>
    <name evidence="7" type="ORF">EGW08_023586</name>
</gene>
<protein>
    <recommendedName>
        <fullName evidence="6">MYND-type domain-containing protein</fullName>
    </recommendedName>
</protein>
<evidence type="ECO:0000313" key="8">
    <source>
        <dbReference type="Proteomes" id="UP000271974"/>
    </source>
</evidence>
<accession>A0A433SIC1</accession>
<dbReference type="PROSITE" id="PS50865">
    <property type="entry name" value="ZF_MYND_2"/>
    <property type="match status" value="1"/>
</dbReference>
<dbReference type="EMBL" id="RQTK01002139">
    <property type="protein sequence ID" value="RUS68652.1"/>
    <property type="molecule type" value="Genomic_DNA"/>
</dbReference>
<proteinExistence type="predicted"/>
<evidence type="ECO:0000256" key="2">
    <source>
        <dbReference type="ARBA" id="ARBA00022771"/>
    </source>
</evidence>